<dbReference type="AlphaFoldDB" id="A0A5S3PKW2"/>
<keyword evidence="2" id="KW-1185">Reference proteome</keyword>
<evidence type="ECO:0000313" key="1">
    <source>
        <dbReference type="EMBL" id="TMM54961.1"/>
    </source>
</evidence>
<comment type="caution">
    <text evidence="1">The sequence shown here is derived from an EMBL/GenBank/DDBJ whole genome shotgun (WGS) entry which is preliminary data.</text>
</comment>
<dbReference type="EMBL" id="VANS01000001">
    <property type="protein sequence ID" value="TMM54961.1"/>
    <property type="molecule type" value="Genomic_DNA"/>
</dbReference>
<dbReference type="Proteomes" id="UP000309550">
    <property type="component" value="Unassembled WGS sequence"/>
</dbReference>
<dbReference type="OrthoDB" id="7874631at2"/>
<proteinExistence type="predicted"/>
<sequence length="96" mass="10153">MPRSVLTLVLCLVVLAAGAGLYFGLQHARLDESDVIEAVVGRYVRETGGARTDCVAVPGDEPDVWLVVNCGTAARISRYKVGHDGQLIAQGTEPST</sequence>
<evidence type="ECO:0000313" key="2">
    <source>
        <dbReference type="Proteomes" id="UP000309550"/>
    </source>
</evidence>
<gene>
    <name evidence="1" type="ORF">FDT80_05125</name>
</gene>
<dbReference type="RefSeq" id="WP_138661131.1">
    <property type="nucleotide sequence ID" value="NZ_VANS01000001.1"/>
</dbReference>
<reference evidence="1 2" key="1">
    <citation type="submission" date="2019-05" db="EMBL/GenBank/DDBJ databases">
        <title>Sulfitobacter sabulilitoris sp. nov., isolated from a marine sand.</title>
        <authorList>
            <person name="Yoon J.-H."/>
        </authorList>
    </citation>
    <scope>NUCLEOTIDE SEQUENCE [LARGE SCALE GENOMIC DNA]</scope>
    <source>
        <strain evidence="1 2">HSMS-29</strain>
    </source>
</reference>
<protein>
    <submittedName>
        <fullName evidence="1">Uncharacterized protein</fullName>
    </submittedName>
</protein>
<organism evidence="1 2">
    <name type="scientific">Sulfitobacter sabulilitoris</name>
    <dbReference type="NCBI Taxonomy" id="2562655"/>
    <lineage>
        <taxon>Bacteria</taxon>
        <taxon>Pseudomonadati</taxon>
        <taxon>Pseudomonadota</taxon>
        <taxon>Alphaproteobacteria</taxon>
        <taxon>Rhodobacterales</taxon>
        <taxon>Roseobacteraceae</taxon>
        <taxon>Sulfitobacter</taxon>
    </lineage>
</organism>
<name>A0A5S3PKW2_9RHOB</name>
<accession>A0A5S3PKW2</accession>